<organism evidence="3 4">
    <name type="scientific">Varroa destructor</name>
    <name type="common">Honeybee mite</name>
    <dbReference type="NCBI Taxonomy" id="109461"/>
    <lineage>
        <taxon>Eukaryota</taxon>
        <taxon>Metazoa</taxon>
        <taxon>Ecdysozoa</taxon>
        <taxon>Arthropoda</taxon>
        <taxon>Chelicerata</taxon>
        <taxon>Arachnida</taxon>
        <taxon>Acari</taxon>
        <taxon>Parasitiformes</taxon>
        <taxon>Mesostigmata</taxon>
        <taxon>Gamasina</taxon>
        <taxon>Dermanyssoidea</taxon>
        <taxon>Varroidae</taxon>
        <taxon>Varroa</taxon>
    </lineage>
</organism>
<dbReference type="Gene3D" id="2.30.42.10">
    <property type="match status" value="2"/>
</dbReference>
<dbReference type="Pfam" id="PF00595">
    <property type="entry name" value="PDZ"/>
    <property type="match status" value="2"/>
</dbReference>
<keyword evidence="1" id="KW-0677">Repeat</keyword>
<dbReference type="KEGG" id="vde:111249232"/>
<dbReference type="GeneID" id="111249232"/>
<dbReference type="OMA" id="EIKQRIC"/>
<dbReference type="OrthoDB" id="10059177at2759"/>
<sequence length="311" mass="33866">MAIVAFTQFDIKPITVSTIMASLYPSLEDMKVDQMMRAQDMYTNTAPTAPPPSYSSTPVPESRLSLYPALDDYMGFSLQTLALPTLPAQATSTDMIVSSAGGKSLVAPLSGQSMGLYRGQVTHGVREVILCKDLRGKVGLRLEAVNKGVFIILVEKGTPAAMAGLRFGDQLLSVNDEYVAGYSLKQVHETIRKAQGDHISVAVRDRPFERTVTMLKDSNGYCGFDFKDGKINTLVKDSSAARNGLLINHQLLEVNGQNVVGMKDSLVKDLIRASPQTITVTMMPSIIFEHLVKYTSGGLLKKLMDRSVPEC</sequence>
<evidence type="ECO:0000256" key="1">
    <source>
        <dbReference type="ARBA" id="ARBA00022737"/>
    </source>
</evidence>
<dbReference type="PROSITE" id="PS50106">
    <property type="entry name" value="PDZ"/>
    <property type="match status" value="2"/>
</dbReference>
<name>A0A7M7KBI7_VARDE</name>
<dbReference type="GO" id="GO:0005886">
    <property type="term" value="C:plasma membrane"/>
    <property type="evidence" value="ECO:0007669"/>
    <property type="project" value="TreeGrafter"/>
</dbReference>
<dbReference type="FunFam" id="2.30.42.10:FF:000043">
    <property type="entry name" value="Syntenin-1 isoform X1"/>
    <property type="match status" value="1"/>
</dbReference>
<dbReference type="Proteomes" id="UP000594260">
    <property type="component" value="Unplaced"/>
</dbReference>
<dbReference type="GO" id="GO:0005737">
    <property type="term" value="C:cytoplasm"/>
    <property type="evidence" value="ECO:0007669"/>
    <property type="project" value="TreeGrafter"/>
</dbReference>
<dbReference type="CDD" id="cd06794">
    <property type="entry name" value="PDZ2_syntenin-like"/>
    <property type="match status" value="1"/>
</dbReference>
<dbReference type="AlphaFoldDB" id="A0A7M7KBI7"/>
<dbReference type="InParanoid" id="A0A7M7KBI7"/>
<reference evidence="3" key="1">
    <citation type="submission" date="2021-01" db="UniProtKB">
        <authorList>
            <consortium name="EnsemblMetazoa"/>
        </authorList>
    </citation>
    <scope>IDENTIFICATION</scope>
</reference>
<protein>
    <recommendedName>
        <fullName evidence="2">PDZ domain-containing protein</fullName>
    </recommendedName>
</protein>
<evidence type="ECO:0000259" key="2">
    <source>
        <dbReference type="PROSITE" id="PS50106"/>
    </source>
</evidence>
<dbReference type="InterPro" id="IPR001478">
    <property type="entry name" value="PDZ"/>
</dbReference>
<dbReference type="PANTHER" id="PTHR12345">
    <property type="entry name" value="SYNTENIN RELATED"/>
    <property type="match status" value="1"/>
</dbReference>
<accession>A0A7M7KBI7</accession>
<dbReference type="RefSeq" id="XP_022658546.1">
    <property type="nucleotide sequence ID" value="XM_022802811.1"/>
</dbReference>
<dbReference type="InterPro" id="IPR036034">
    <property type="entry name" value="PDZ_sf"/>
</dbReference>
<feature type="domain" description="PDZ" evidence="2">
    <location>
        <begin position="211"/>
        <end position="286"/>
    </location>
</feature>
<feature type="domain" description="PDZ" evidence="2">
    <location>
        <begin position="127"/>
        <end position="194"/>
    </location>
</feature>
<dbReference type="PANTHER" id="PTHR12345:SF3">
    <property type="entry name" value="PDZ DOMAIN-CONTAINING PROTEIN"/>
    <property type="match status" value="1"/>
</dbReference>
<dbReference type="InterPro" id="IPR051230">
    <property type="entry name" value="APP-Binding"/>
</dbReference>
<dbReference type="CDD" id="cd06721">
    <property type="entry name" value="PDZ1_syntenin-like"/>
    <property type="match status" value="1"/>
</dbReference>
<keyword evidence="4" id="KW-1185">Reference proteome</keyword>
<dbReference type="SMART" id="SM00228">
    <property type="entry name" value="PDZ"/>
    <property type="match status" value="2"/>
</dbReference>
<dbReference type="EnsemblMetazoa" id="XM_022802811">
    <property type="protein sequence ID" value="XP_022658546"/>
    <property type="gene ID" value="LOC111249232"/>
</dbReference>
<proteinExistence type="predicted"/>
<dbReference type="SUPFAM" id="SSF50156">
    <property type="entry name" value="PDZ domain-like"/>
    <property type="match status" value="2"/>
</dbReference>
<evidence type="ECO:0000313" key="3">
    <source>
        <dbReference type="EnsemblMetazoa" id="XP_022658546"/>
    </source>
</evidence>
<evidence type="ECO:0000313" key="4">
    <source>
        <dbReference type="Proteomes" id="UP000594260"/>
    </source>
</evidence>